<evidence type="ECO:0000313" key="2">
    <source>
        <dbReference type="Proteomes" id="UP000054630"/>
    </source>
</evidence>
<reference evidence="1 2" key="1">
    <citation type="submission" date="2015-01" db="EMBL/GenBank/DDBJ databases">
        <title>Evolution of Trichinella species and genotypes.</title>
        <authorList>
            <person name="Korhonen P.K."/>
            <person name="Edoardo P."/>
            <person name="Giuseppe L.R."/>
            <person name="Gasser R.B."/>
        </authorList>
    </citation>
    <scope>NUCLEOTIDE SEQUENCE [LARGE SCALE GENOMIC DNA]</scope>
    <source>
        <strain evidence="1">ISS37</strain>
    </source>
</reference>
<keyword evidence="2" id="KW-1185">Reference proteome</keyword>
<dbReference type="EMBL" id="JYDL01000004">
    <property type="protein sequence ID" value="KRX27105.1"/>
    <property type="molecule type" value="Genomic_DNA"/>
</dbReference>
<dbReference type="OrthoDB" id="10376565at2759"/>
<proteinExistence type="predicted"/>
<sequence>MSSRETRVNDRLYFYIIHNDVTIGSLTTVINQLTVTKANIKHKIALLQRFDDDESYRAVTVWDSTYSPNN</sequence>
<organism evidence="1 2">
    <name type="scientific">Trichinella nelsoni</name>
    <dbReference type="NCBI Taxonomy" id="6336"/>
    <lineage>
        <taxon>Eukaryota</taxon>
        <taxon>Metazoa</taxon>
        <taxon>Ecdysozoa</taxon>
        <taxon>Nematoda</taxon>
        <taxon>Enoplea</taxon>
        <taxon>Dorylaimia</taxon>
        <taxon>Trichinellida</taxon>
        <taxon>Trichinellidae</taxon>
        <taxon>Trichinella</taxon>
    </lineage>
</organism>
<dbReference type="Proteomes" id="UP000054630">
    <property type="component" value="Unassembled WGS sequence"/>
</dbReference>
<comment type="caution">
    <text evidence="1">The sequence shown here is derived from an EMBL/GenBank/DDBJ whole genome shotgun (WGS) entry which is preliminary data.</text>
</comment>
<dbReference type="AlphaFoldDB" id="A0A0V0SKA4"/>
<name>A0A0V0SKA4_9BILA</name>
<gene>
    <name evidence="1" type="ORF">T07_14556</name>
</gene>
<evidence type="ECO:0000313" key="1">
    <source>
        <dbReference type="EMBL" id="KRX27105.1"/>
    </source>
</evidence>
<accession>A0A0V0SKA4</accession>
<protein>
    <submittedName>
        <fullName evidence="1">Uncharacterized protein</fullName>
    </submittedName>
</protein>
<feature type="non-terminal residue" evidence="1">
    <location>
        <position position="70"/>
    </location>
</feature>